<accession>A0A6J4SMH1</accession>
<feature type="region of interest" description="Disordered" evidence="1">
    <location>
        <begin position="1"/>
        <end position="80"/>
    </location>
</feature>
<dbReference type="EMBL" id="CADCVL010000389">
    <property type="protein sequence ID" value="CAA9496675.1"/>
    <property type="molecule type" value="Genomic_DNA"/>
</dbReference>
<gene>
    <name evidence="2" type="ORF">AVDCRST_MAG65-2346</name>
</gene>
<feature type="compositionally biased region" description="Basic residues" evidence="1">
    <location>
        <begin position="27"/>
        <end position="64"/>
    </location>
</feature>
<proteinExistence type="predicted"/>
<feature type="non-terminal residue" evidence="2">
    <location>
        <position position="80"/>
    </location>
</feature>
<feature type="compositionally biased region" description="Basic and acidic residues" evidence="1">
    <location>
        <begin position="1"/>
        <end position="16"/>
    </location>
</feature>
<evidence type="ECO:0000256" key="1">
    <source>
        <dbReference type="SAM" id="MobiDB-lite"/>
    </source>
</evidence>
<sequence length="80" mass="9231">EGHTDTDKGKGRDVDLRTPSAPGQPAHRARLRRSRRARSQRRLHARPRARIRSLHPRLRRRGGHRDRQLPRPAVRPAAGM</sequence>
<dbReference type="AlphaFoldDB" id="A0A6J4SMH1"/>
<protein>
    <submittedName>
        <fullName evidence="2">Uncharacterized protein</fullName>
    </submittedName>
</protein>
<reference evidence="2" key="1">
    <citation type="submission" date="2020-02" db="EMBL/GenBank/DDBJ databases">
        <authorList>
            <person name="Meier V. D."/>
        </authorList>
    </citation>
    <scope>NUCLEOTIDE SEQUENCE</scope>
    <source>
        <strain evidence="2">AVDCRST_MAG65</strain>
    </source>
</reference>
<feature type="non-terminal residue" evidence="2">
    <location>
        <position position="1"/>
    </location>
</feature>
<organism evidence="2">
    <name type="scientific">uncultured Solirubrobacteraceae bacterium</name>
    <dbReference type="NCBI Taxonomy" id="1162706"/>
    <lineage>
        <taxon>Bacteria</taxon>
        <taxon>Bacillati</taxon>
        <taxon>Actinomycetota</taxon>
        <taxon>Thermoleophilia</taxon>
        <taxon>Solirubrobacterales</taxon>
        <taxon>Solirubrobacteraceae</taxon>
        <taxon>environmental samples</taxon>
    </lineage>
</organism>
<name>A0A6J4SMH1_9ACTN</name>
<evidence type="ECO:0000313" key="2">
    <source>
        <dbReference type="EMBL" id="CAA9496675.1"/>
    </source>
</evidence>